<sequence>MSASSFNSPSAAESSTAHRAPEHLNNIGCEIRYVEGKGRGVFATRTITAQTLVEICPVLLFSAEEYELHGKYTVLDHYTFKWRDGRMALALGLGSLFNHSENPNISYTIDSTTDSIRYTTARRIEPNEELCIFYGHKLWFDAVGGVPNRSMAIEKPDDGWGGLTSVTGDLNGECGHINNPFEVGDPTDIIPEEELPFIRIKTTAEDIEEETIVEVRTLQAWAVDIPDPRHTTVMLKWLRQSGFDTPTLSHLKRVRKSAKSSTLLIGPSEATPTLPDDPDLGLSTPYLISIPKTVALTQTSLQLKNTLWPTVFAPRRKGESEPWTRAKVLWAQHALQTIVREAQRVRDAGELPIVSYVPPPYDIPDDFTPFISHDTRTTARHPLRHSALNVIRQIADHRSTTSSRPSRAVSPSADLPTPPISLSGADTPRAETPRNGQGYLLTGLTLFTTHEPCIMCAMALLHSRVKEVVYLVPMDKTGGCGGAACVPRLEGVNHRFTIERWTGTLEGVDDIRIDDDVDA</sequence>
<dbReference type="Gene3D" id="2.170.270.10">
    <property type="entry name" value="SET domain"/>
    <property type="match status" value="1"/>
</dbReference>
<dbReference type="InterPro" id="IPR016193">
    <property type="entry name" value="Cytidine_deaminase-like"/>
</dbReference>
<dbReference type="PROSITE" id="PS51747">
    <property type="entry name" value="CYT_DCMP_DEAMINASES_2"/>
    <property type="match status" value="1"/>
</dbReference>
<feature type="domain" description="CMP/dCMP-type deaminase" evidence="5">
    <location>
        <begin position="329"/>
        <end position="482"/>
    </location>
</feature>
<dbReference type="GO" id="GO:0046872">
    <property type="term" value="F:metal ion binding"/>
    <property type="evidence" value="ECO:0007669"/>
    <property type="project" value="UniProtKB-KW"/>
</dbReference>
<dbReference type="PANTHER" id="PTHR11079:SF156">
    <property type="entry name" value="INACTIVE TRNA-SPECIFIC ADENOSINE DEAMINASE-LIKE PROTEIN 3-RELATED"/>
    <property type="match status" value="1"/>
</dbReference>
<reference evidence="6 7" key="1">
    <citation type="submission" date="2019-02" db="EMBL/GenBank/DDBJ databases">
        <title>Genome sequencing of the rare red list fungi Hericium alpestre (H. flagellum).</title>
        <authorList>
            <person name="Buettner E."/>
            <person name="Kellner H."/>
        </authorList>
    </citation>
    <scope>NUCLEOTIDE SEQUENCE [LARGE SCALE GENOMIC DNA]</scope>
    <source>
        <strain evidence="6 7">DSM 108284</strain>
    </source>
</reference>
<dbReference type="InterPro" id="IPR002125">
    <property type="entry name" value="CMP_dCMP_dom"/>
</dbReference>
<dbReference type="Proteomes" id="UP000298061">
    <property type="component" value="Unassembled WGS sequence"/>
</dbReference>
<evidence type="ECO:0000256" key="3">
    <source>
        <dbReference type="SAM" id="MobiDB-lite"/>
    </source>
</evidence>
<dbReference type="Pfam" id="PF00856">
    <property type="entry name" value="SET"/>
    <property type="match status" value="1"/>
</dbReference>
<evidence type="ECO:0008006" key="8">
    <source>
        <dbReference type="Google" id="ProtNLM"/>
    </source>
</evidence>
<gene>
    <name evidence="6" type="ORF">EWM64_g213</name>
</gene>
<dbReference type="OrthoDB" id="3180714at2759"/>
<dbReference type="GO" id="GO:0002100">
    <property type="term" value="P:tRNA wobble adenosine to inosine editing"/>
    <property type="evidence" value="ECO:0007669"/>
    <property type="project" value="InterPro"/>
</dbReference>
<accession>A0A4Z0AD38</accession>
<dbReference type="GO" id="GO:0005737">
    <property type="term" value="C:cytoplasm"/>
    <property type="evidence" value="ECO:0007669"/>
    <property type="project" value="TreeGrafter"/>
</dbReference>
<dbReference type="Pfam" id="PF00383">
    <property type="entry name" value="dCMP_cyt_deam_1"/>
    <property type="match status" value="1"/>
</dbReference>
<proteinExistence type="inferred from homology"/>
<dbReference type="InterPro" id="IPR001214">
    <property type="entry name" value="SET_dom"/>
</dbReference>
<feature type="compositionally biased region" description="Low complexity" evidence="3">
    <location>
        <begin position="400"/>
        <end position="413"/>
    </location>
</feature>
<evidence type="ECO:0000256" key="1">
    <source>
        <dbReference type="ARBA" id="ARBA00022694"/>
    </source>
</evidence>
<dbReference type="CDD" id="cd10540">
    <property type="entry name" value="SET_SpSet7-like"/>
    <property type="match status" value="1"/>
</dbReference>
<evidence type="ECO:0000259" key="4">
    <source>
        <dbReference type="PROSITE" id="PS50280"/>
    </source>
</evidence>
<feature type="domain" description="SET" evidence="4">
    <location>
        <begin position="27"/>
        <end position="135"/>
    </location>
</feature>
<dbReference type="InterPro" id="IPR046341">
    <property type="entry name" value="SET_dom_sf"/>
</dbReference>
<name>A0A4Z0AD38_9AGAM</name>
<dbReference type="PANTHER" id="PTHR11079">
    <property type="entry name" value="CYTOSINE DEAMINASE FAMILY MEMBER"/>
    <property type="match status" value="1"/>
</dbReference>
<dbReference type="GO" id="GO:0005634">
    <property type="term" value="C:nucleus"/>
    <property type="evidence" value="ECO:0007669"/>
    <property type="project" value="TreeGrafter"/>
</dbReference>
<dbReference type="SMART" id="SM00317">
    <property type="entry name" value="SET"/>
    <property type="match status" value="1"/>
</dbReference>
<comment type="similarity">
    <text evidence="2">Belongs to the cytidine and deoxycytidylate deaminase family. ADAT3 subfamily.</text>
</comment>
<evidence type="ECO:0000313" key="6">
    <source>
        <dbReference type="EMBL" id="TFY83788.1"/>
    </source>
</evidence>
<organism evidence="6 7">
    <name type="scientific">Hericium alpestre</name>
    <dbReference type="NCBI Taxonomy" id="135208"/>
    <lineage>
        <taxon>Eukaryota</taxon>
        <taxon>Fungi</taxon>
        <taxon>Dikarya</taxon>
        <taxon>Basidiomycota</taxon>
        <taxon>Agaricomycotina</taxon>
        <taxon>Agaricomycetes</taxon>
        <taxon>Russulales</taxon>
        <taxon>Hericiaceae</taxon>
        <taxon>Hericium</taxon>
    </lineage>
</organism>
<dbReference type="SUPFAM" id="SSF82199">
    <property type="entry name" value="SET domain"/>
    <property type="match status" value="1"/>
</dbReference>
<evidence type="ECO:0000259" key="5">
    <source>
        <dbReference type="PROSITE" id="PS51747"/>
    </source>
</evidence>
<dbReference type="Gene3D" id="3.40.140.10">
    <property type="entry name" value="Cytidine Deaminase, domain 2"/>
    <property type="match status" value="1"/>
</dbReference>
<keyword evidence="1" id="KW-0819">tRNA processing</keyword>
<dbReference type="AlphaFoldDB" id="A0A4Z0AD38"/>
<keyword evidence="7" id="KW-1185">Reference proteome</keyword>
<feature type="region of interest" description="Disordered" evidence="3">
    <location>
        <begin position="397"/>
        <end position="434"/>
    </location>
</feature>
<dbReference type="PROSITE" id="PS50280">
    <property type="entry name" value="SET"/>
    <property type="match status" value="1"/>
</dbReference>
<evidence type="ECO:0000256" key="2">
    <source>
        <dbReference type="ARBA" id="ARBA00038160"/>
    </source>
</evidence>
<dbReference type="EMBL" id="SFCI01000009">
    <property type="protein sequence ID" value="TFY83788.1"/>
    <property type="molecule type" value="Genomic_DNA"/>
</dbReference>
<comment type="caution">
    <text evidence="6">The sequence shown here is derived from an EMBL/GenBank/DDBJ whole genome shotgun (WGS) entry which is preliminary data.</text>
</comment>
<evidence type="ECO:0000313" key="7">
    <source>
        <dbReference type="Proteomes" id="UP000298061"/>
    </source>
</evidence>
<protein>
    <recommendedName>
        <fullName evidence="8">SET domain-containing protein</fullName>
    </recommendedName>
</protein>
<dbReference type="GO" id="GO:0052717">
    <property type="term" value="F:tRNA-specific adenosine-34 deaminase activity"/>
    <property type="evidence" value="ECO:0007669"/>
    <property type="project" value="UniProtKB-EC"/>
</dbReference>
<dbReference type="SUPFAM" id="SSF53927">
    <property type="entry name" value="Cytidine deaminase-like"/>
    <property type="match status" value="1"/>
</dbReference>
<dbReference type="STRING" id="135208.A0A4Z0AD38"/>